<dbReference type="EMBL" id="ASHM01060649">
    <property type="protein sequence ID" value="PNX89713.1"/>
    <property type="molecule type" value="Genomic_DNA"/>
</dbReference>
<evidence type="ECO:0000313" key="2">
    <source>
        <dbReference type="EMBL" id="PNX89713.1"/>
    </source>
</evidence>
<dbReference type="GO" id="GO:0009570">
    <property type="term" value="C:chloroplast stroma"/>
    <property type="evidence" value="ECO:0007669"/>
    <property type="project" value="TreeGrafter"/>
</dbReference>
<dbReference type="EMBL" id="ASHM01041324">
    <property type="protein sequence ID" value="PNX82125.1"/>
    <property type="molecule type" value="Genomic_DNA"/>
</dbReference>
<sequence length="86" mass="9421">AGQAIHVGGLARLDLIESSVETIYVTVWASANVSLHMGKIENANEIWNNHVGVRLQGRVSRQCGHGICWKDLCFAIQTSQIRFGTS</sequence>
<evidence type="ECO:0000313" key="1">
    <source>
        <dbReference type="EMBL" id="PNX82125.1"/>
    </source>
</evidence>
<dbReference type="GO" id="GO:1901259">
    <property type="term" value="P:chloroplast rRNA processing"/>
    <property type="evidence" value="ECO:0007669"/>
    <property type="project" value="TreeGrafter"/>
</dbReference>
<proteinExistence type="predicted"/>
<feature type="non-terminal residue" evidence="1">
    <location>
        <position position="1"/>
    </location>
</feature>
<dbReference type="Proteomes" id="UP000236291">
    <property type="component" value="Unassembled WGS sequence"/>
</dbReference>
<dbReference type="PANTHER" id="PTHR46434">
    <property type="entry name" value="GENETIC INTERACTOR OF PROHIBITINS 3, MITOCHONDRIAL"/>
    <property type="match status" value="1"/>
</dbReference>
<accession>A0A2K3LUA2</accession>
<reference evidence="1 3" key="2">
    <citation type="journal article" date="2017" name="Front. Plant Sci.">
        <title>Gene Classification and Mining of Molecular Markers Useful in Red Clover (Trifolium pratense) Breeding.</title>
        <authorList>
            <person name="Istvanek J."/>
            <person name="Dluhosova J."/>
            <person name="Dluhos P."/>
            <person name="Patkova L."/>
            <person name="Nedelnik J."/>
            <person name="Repkova J."/>
        </authorList>
    </citation>
    <scope>NUCLEOTIDE SEQUENCE [LARGE SCALE GENOMIC DNA]</scope>
    <source>
        <strain evidence="3">cv. Tatra</strain>
        <tissue evidence="1">Young leaves</tissue>
    </source>
</reference>
<protein>
    <submittedName>
        <fullName evidence="1">GTP binding protein</fullName>
    </submittedName>
</protein>
<dbReference type="InterPro" id="IPR050896">
    <property type="entry name" value="Mito_lipid_metab_GTPase"/>
</dbReference>
<evidence type="ECO:0000313" key="3">
    <source>
        <dbReference type="Proteomes" id="UP000236291"/>
    </source>
</evidence>
<organism evidence="1 3">
    <name type="scientific">Trifolium pratense</name>
    <name type="common">Red clover</name>
    <dbReference type="NCBI Taxonomy" id="57577"/>
    <lineage>
        <taxon>Eukaryota</taxon>
        <taxon>Viridiplantae</taxon>
        <taxon>Streptophyta</taxon>
        <taxon>Embryophyta</taxon>
        <taxon>Tracheophyta</taxon>
        <taxon>Spermatophyta</taxon>
        <taxon>Magnoliopsida</taxon>
        <taxon>eudicotyledons</taxon>
        <taxon>Gunneridae</taxon>
        <taxon>Pentapetalae</taxon>
        <taxon>rosids</taxon>
        <taxon>fabids</taxon>
        <taxon>Fabales</taxon>
        <taxon>Fabaceae</taxon>
        <taxon>Papilionoideae</taxon>
        <taxon>50 kb inversion clade</taxon>
        <taxon>NPAAA clade</taxon>
        <taxon>Hologalegina</taxon>
        <taxon>IRL clade</taxon>
        <taxon>Trifolieae</taxon>
        <taxon>Trifolium</taxon>
    </lineage>
</organism>
<gene>
    <name evidence="1" type="ORF">L195_g038153</name>
    <name evidence="2" type="ORF">L195_g045835</name>
</gene>
<dbReference type="GO" id="GO:0005739">
    <property type="term" value="C:mitochondrion"/>
    <property type="evidence" value="ECO:0007669"/>
    <property type="project" value="TreeGrafter"/>
</dbReference>
<dbReference type="GO" id="GO:0009742">
    <property type="term" value="P:brassinosteroid mediated signaling pathway"/>
    <property type="evidence" value="ECO:0007669"/>
    <property type="project" value="TreeGrafter"/>
</dbReference>
<reference evidence="1 3" key="1">
    <citation type="journal article" date="2014" name="Am. J. Bot.">
        <title>Genome assembly and annotation for red clover (Trifolium pratense; Fabaceae).</title>
        <authorList>
            <person name="Istvanek J."/>
            <person name="Jaros M."/>
            <person name="Krenek A."/>
            <person name="Repkova J."/>
        </authorList>
    </citation>
    <scope>NUCLEOTIDE SEQUENCE [LARGE SCALE GENOMIC DNA]</scope>
    <source>
        <strain evidence="3">cv. Tatra</strain>
        <tissue evidence="1">Young leaves</tissue>
    </source>
</reference>
<name>A0A2K3LUA2_TRIPR</name>
<comment type="caution">
    <text evidence="1">The sequence shown here is derived from an EMBL/GenBank/DDBJ whole genome shotgun (WGS) entry which is preliminary data.</text>
</comment>
<dbReference type="AlphaFoldDB" id="A0A2K3LUA2"/>
<dbReference type="STRING" id="57577.A0A2K3LUA2"/>
<dbReference type="PANTHER" id="PTHR46434:SF3">
    <property type="entry name" value="GTP-BINDING PROTEIN BRASSINAZOLE INSENSITIVE PALE GREEN 2, CHLOROPLASTIC"/>
    <property type="match status" value="1"/>
</dbReference>
<dbReference type="ExpressionAtlas" id="A0A2K3LUA2">
    <property type="expression patterns" value="baseline"/>
</dbReference>